<dbReference type="PANTHER" id="PTHR43406">
    <property type="entry name" value="TRYPTOPHAN SYNTHASE, ALPHA CHAIN"/>
    <property type="match status" value="1"/>
</dbReference>
<evidence type="ECO:0000256" key="4">
    <source>
        <dbReference type="ARBA" id="ARBA00022822"/>
    </source>
</evidence>
<evidence type="ECO:0000256" key="7">
    <source>
        <dbReference type="ARBA" id="ARBA00049047"/>
    </source>
</evidence>
<dbReference type="PANTHER" id="PTHR43406:SF1">
    <property type="entry name" value="TRYPTOPHAN SYNTHASE ALPHA CHAIN, CHLOROPLASTIC"/>
    <property type="match status" value="1"/>
</dbReference>
<evidence type="ECO:0000256" key="2">
    <source>
        <dbReference type="ARBA" id="ARBA00011270"/>
    </source>
</evidence>
<evidence type="ECO:0000256" key="5">
    <source>
        <dbReference type="ARBA" id="ARBA00023141"/>
    </source>
</evidence>
<comment type="subunit">
    <text evidence="2 8">Tetramer of two alpha and two beta chains.</text>
</comment>
<comment type="pathway">
    <text evidence="1 8">Amino-acid biosynthesis; L-tryptophan biosynthesis; L-tryptophan from chorismate: step 5/5.</text>
</comment>
<dbReference type="GO" id="GO:0005829">
    <property type="term" value="C:cytosol"/>
    <property type="evidence" value="ECO:0007669"/>
    <property type="project" value="TreeGrafter"/>
</dbReference>
<organism evidence="10 11">
    <name type="scientific">Acinetobacter colistiniresistens</name>
    <dbReference type="NCBI Taxonomy" id="280145"/>
    <lineage>
        <taxon>Bacteria</taxon>
        <taxon>Pseudomonadati</taxon>
        <taxon>Pseudomonadota</taxon>
        <taxon>Gammaproteobacteria</taxon>
        <taxon>Moraxellales</taxon>
        <taxon>Moraxellaceae</taxon>
        <taxon>Acinetobacter</taxon>
    </lineage>
</organism>
<feature type="active site" description="Proton acceptor" evidence="8">
    <location>
        <position position="60"/>
    </location>
</feature>
<dbReference type="InterPro" id="IPR013785">
    <property type="entry name" value="Aldolase_TIM"/>
</dbReference>
<dbReference type="UniPathway" id="UPA00035">
    <property type="reaction ID" value="UER00044"/>
</dbReference>
<name>A0A558F0P3_9GAMM</name>
<evidence type="ECO:0000313" key="11">
    <source>
        <dbReference type="Proteomes" id="UP000316981"/>
    </source>
</evidence>
<dbReference type="NCBIfam" id="TIGR00262">
    <property type="entry name" value="trpA"/>
    <property type="match status" value="1"/>
</dbReference>
<dbReference type="AlphaFoldDB" id="A0A558F0P3"/>
<evidence type="ECO:0000256" key="6">
    <source>
        <dbReference type="ARBA" id="ARBA00023239"/>
    </source>
</evidence>
<evidence type="ECO:0000313" key="10">
    <source>
        <dbReference type="EMBL" id="TVT78853.1"/>
    </source>
</evidence>
<dbReference type="CDD" id="cd04724">
    <property type="entry name" value="Tryptophan_synthase_alpha"/>
    <property type="match status" value="1"/>
</dbReference>
<proteinExistence type="inferred from homology"/>
<keyword evidence="3 8" id="KW-0028">Amino-acid biosynthesis</keyword>
<dbReference type="Proteomes" id="UP000316981">
    <property type="component" value="Unassembled WGS sequence"/>
</dbReference>
<dbReference type="EC" id="4.2.1.20" evidence="8"/>
<dbReference type="GO" id="GO:0004834">
    <property type="term" value="F:tryptophan synthase activity"/>
    <property type="evidence" value="ECO:0007669"/>
    <property type="project" value="UniProtKB-UniRule"/>
</dbReference>
<keyword evidence="6 8" id="KW-0456">Lyase</keyword>
<keyword evidence="5 8" id="KW-0057">Aromatic amino acid biosynthesis</keyword>
<dbReference type="InterPro" id="IPR011060">
    <property type="entry name" value="RibuloseP-bd_barrel"/>
</dbReference>
<evidence type="ECO:0000256" key="3">
    <source>
        <dbReference type="ARBA" id="ARBA00022605"/>
    </source>
</evidence>
<reference evidence="10 11" key="1">
    <citation type="submission" date="2019-07" db="EMBL/GenBank/DDBJ databases">
        <title>Draft Genome Sequence of the first blaOXA-58-Harboring Acinetobacter colistiniresistens clinical isolate from Brazil.</title>
        <authorList>
            <person name="Favaro L.S."/>
            <person name="Paula-Petroli S.B."/>
            <person name="Moura C.F."/>
            <person name="Tognim M.C.B."/>
            <person name="Venancio E.J."/>
            <person name="Yamada-Ogatta S.F."/>
            <person name="Carrara-Marroni F.E."/>
        </authorList>
    </citation>
    <scope>NUCLEOTIDE SEQUENCE [LARGE SCALE GENOMIC DNA]</scope>
    <source>
        <strain evidence="10 11">DL</strain>
    </source>
</reference>
<dbReference type="Gene3D" id="3.20.20.70">
    <property type="entry name" value="Aldolase class I"/>
    <property type="match status" value="1"/>
</dbReference>
<comment type="function">
    <text evidence="8">The alpha subunit is responsible for the aldol cleavage of indoleglycerol phosphate to indole and glyceraldehyde 3-phosphate.</text>
</comment>
<sequence>MNRLDQKLEQLKLENRSGLVCYFTAGDPNFAESCRLLSQLGQAGADIIEVGIPFSDPVADGEIIQAAHLRALRAGQTVKQTIELVKAIRLHDDTTPIIFMTYLNPMMQYGFETLVAETENLIDGILILDAPYGYRENFEVQLHEKNMHLIAMTAPTTPVERLEQISARATGFLYHVAENGLTGGHLNLPNIEKKIAEIKPIFNIPVAIGFGIKNESHVKALANKVDLIIIGSALVNTFFNKGMNATLEKVTVFSQILRENKE</sequence>
<protein>
    <recommendedName>
        <fullName evidence="8">Tryptophan synthase alpha chain</fullName>
        <ecNumber evidence="8">4.2.1.20</ecNumber>
    </recommendedName>
</protein>
<dbReference type="SUPFAM" id="SSF51366">
    <property type="entry name" value="Ribulose-phoshate binding barrel"/>
    <property type="match status" value="1"/>
</dbReference>
<dbReference type="PROSITE" id="PS00167">
    <property type="entry name" value="TRP_SYNTHASE_ALPHA"/>
    <property type="match status" value="1"/>
</dbReference>
<evidence type="ECO:0000256" key="8">
    <source>
        <dbReference type="HAMAP-Rule" id="MF_00131"/>
    </source>
</evidence>
<dbReference type="InterPro" id="IPR002028">
    <property type="entry name" value="Trp_synthase_suA"/>
</dbReference>
<gene>
    <name evidence="8" type="primary">trpA</name>
    <name evidence="10" type="ORF">FPV60_16415</name>
</gene>
<evidence type="ECO:0000256" key="1">
    <source>
        <dbReference type="ARBA" id="ARBA00004733"/>
    </source>
</evidence>
<dbReference type="Pfam" id="PF00290">
    <property type="entry name" value="Trp_syntA"/>
    <property type="match status" value="1"/>
</dbReference>
<evidence type="ECO:0000256" key="9">
    <source>
        <dbReference type="RuleBase" id="RU003662"/>
    </source>
</evidence>
<feature type="active site" description="Proton acceptor" evidence="8">
    <location>
        <position position="49"/>
    </location>
</feature>
<dbReference type="EMBL" id="VMTP01000084">
    <property type="protein sequence ID" value="TVT78853.1"/>
    <property type="molecule type" value="Genomic_DNA"/>
</dbReference>
<keyword evidence="4 8" id="KW-0822">Tryptophan biosynthesis</keyword>
<dbReference type="InterPro" id="IPR018204">
    <property type="entry name" value="Trp_synthase_alpha_AS"/>
</dbReference>
<comment type="catalytic activity">
    <reaction evidence="7 8">
        <text>(1S,2R)-1-C-(indol-3-yl)glycerol 3-phosphate + L-serine = D-glyceraldehyde 3-phosphate + L-tryptophan + H2O</text>
        <dbReference type="Rhea" id="RHEA:10532"/>
        <dbReference type="ChEBI" id="CHEBI:15377"/>
        <dbReference type="ChEBI" id="CHEBI:33384"/>
        <dbReference type="ChEBI" id="CHEBI:57912"/>
        <dbReference type="ChEBI" id="CHEBI:58866"/>
        <dbReference type="ChEBI" id="CHEBI:59776"/>
        <dbReference type="EC" id="4.2.1.20"/>
    </reaction>
</comment>
<accession>A0A558F0P3</accession>
<comment type="caution">
    <text evidence="10">The sequence shown here is derived from an EMBL/GenBank/DDBJ whole genome shotgun (WGS) entry which is preliminary data.</text>
</comment>
<dbReference type="HAMAP" id="MF_00131">
    <property type="entry name" value="Trp_synth_alpha"/>
    <property type="match status" value="1"/>
</dbReference>
<comment type="similarity">
    <text evidence="8 9">Belongs to the TrpA family.</text>
</comment>